<proteinExistence type="predicted"/>
<evidence type="ECO:0000313" key="3">
    <source>
        <dbReference type="Proteomes" id="UP000314294"/>
    </source>
</evidence>
<sequence length="169" mass="17935">MPGAMVAEGAVTETSCENQQELSAGRPRGAQECEMTGGRAQRPPPPRWNENGAARSCSAKTMADGNVSIRKVGGGPPSVCVHGHASAKSSTHQNEVEVEITGTDVRRVAGGNDDESRNAAAEEGWRLTDWKSRKASAAAQSDWIAIQEDLGAVAERPRVDSKAPKRHVH</sequence>
<gene>
    <name evidence="2" type="ORF">EYF80_031065</name>
</gene>
<dbReference type="EMBL" id="SRLO01000372">
    <property type="protein sequence ID" value="TNN58740.1"/>
    <property type="molecule type" value="Genomic_DNA"/>
</dbReference>
<keyword evidence="3" id="KW-1185">Reference proteome</keyword>
<feature type="region of interest" description="Disordered" evidence="1">
    <location>
        <begin position="150"/>
        <end position="169"/>
    </location>
</feature>
<dbReference type="Proteomes" id="UP000314294">
    <property type="component" value="Unassembled WGS sequence"/>
</dbReference>
<dbReference type="AlphaFoldDB" id="A0A4Z2GZR9"/>
<feature type="compositionally biased region" description="Polar residues" evidence="1">
    <location>
        <begin position="12"/>
        <end position="22"/>
    </location>
</feature>
<evidence type="ECO:0000256" key="1">
    <source>
        <dbReference type="SAM" id="MobiDB-lite"/>
    </source>
</evidence>
<organism evidence="2 3">
    <name type="scientific">Liparis tanakae</name>
    <name type="common">Tanaka's snailfish</name>
    <dbReference type="NCBI Taxonomy" id="230148"/>
    <lineage>
        <taxon>Eukaryota</taxon>
        <taxon>Metazoa</taxon>
        <taxon>Chordata</taxon>
        <taxon>Craniata</taxon>
        <taxon>Vertebrata</taxon>
        <taxon>Euteleostomi</taxon>
        <taxon>Actinopterygii</taxon>
        <taxon>Neopterygii</taxon>
        <taxon>Teleostei</taxon>
        <taxon>Neoteleostei</taxon>
        <taxon>Acanthomorphata</taxon>
        <taxon>Eupercaria</taxon>
        <taxon>Perciformes</taxon>
        <taxon>Cottioidei</taxon>
        <taxon>Cottales</taxon>
        <taxon>Liparidae</taxon>
        <taxon>Liparis</taxon>
    </lineage>
</organism>
<evidence type="ECO:0000313" key="2">
    <source>
        <dbReference type="EMBL" id="TNN58740.1"/>
    </source>
</evidence>
<comment type="caution">
    <text evidence="2">The sequence shown here is derived from an EMBL/GenBank/DDBJ whole genome shotgun (WGS) entry which is preliminary data.</text>
</comment>
<name>A0A4Z2GZR9_9TELE</name>
<feature type="region of interest" description="Disordered" evidence="1">
    <location>
        <begin position="1"/>
        <end position="121"/>
    </location>
</feature>
<protein>
    <submittedName>
        <fullName evidence="2">Uncharacterized protein</fullName>
    </submittedName>
</protein>
<reference evidence="2 3" key="1">
    <citation type="submission" date="2019-03" db="EMBL/GenBank/DDBJ databases">
        <title>First draft genome of Liparis tanakae, snailfish: a comprehensive survey of snailfish specific genes.</title>
        <authorList>
            <person name="Kim W."/>
            <person name="Song I."/>
            <person name="Jeong J.-H."/>
            <person name="Kim D."/>
            <person name="Kim S."/>
            <person name="Ryu S."/>
            <person name="Song J.Y."/>
            <person name="Lee S.K."/>
        </authorList>
    </citation>
    <scope>NUCLEOTIDE SEQUENCE [LARGE SCALE GENOMIC DNA]</scope>
    <source>
        <tissue evidence="2">Muscle</tissue>
    </source>
</reference>
<accession>A0A4Z2GZR9</accession>